<dbReference type="Proteomes" id="UP000095283">
    <property type="component" value="Unplaced"/>
</dbReference>
<keyword evidence="2" id="KW-1185">Reference proteome</keyword>
<keyword evidence="1" id="KW-0472">Membrane</keyword>
<evidence type="ECO:0000313" key="3">
    <source>
        <dbReference type="WBParaSite" id="Hba_08290"/>
    </source>
</evidence>
<name>A0A1I7WT20_HETBA</name>
<evidence type="ECO:0000256" key="1">
    <source>
        <dbReference type="SAM" id="Phobius"/>
    </source>
</evidence>
<sequence>MSMRYSCNYNKICQSNSRYIRWVSCIYSIITLNLFTKYFKVFIPNSRSASFVTCCVVLWFHSAFSVLHAMTIPSVFVVIVTPPRTSCRCVFSLLCTLFLSMPVCKLKHTKGLINDIYIYKP</sequence>
<feature type="transmembrane region" description="Helical" evidence="1">
    <location>
        <begin position="20"/>
        <end position="39"/>
    </location>
</feature>
<feature type="transmembrane region" description="Helical" evidence="1">
    <location>
        <begin position="51"/>
        <end position="79"/>
    </location>
</feature>
<organism evidence="2 3">
    <name type="scientific">Heterorhabditis bacteriophora</name>
    <name type="common">Entomopathogenic nematode worm</name>
    <dbReference type="NCBI Taxonomy" id="37862"/>
    <lineage>
        <taxon>Eukaryota</taxon>
        <taxon>Metazoa</taxon>
        <taxon>Ecdysozoa</taxon>
        <taxon>Nematoda</taxon>
        <taxon>Chromadorea</taxon>
        <taxon>Rhabditida</taxon>
        <taxon>Rhabditina</taxon>
        <taxon>Rhabditomorpha</taxon>
        <taxon>Strongyloidea</taxon>
        <taxon>Heterorhabditidae</taxon>
        <taxon>Heterorhabditis</taxon>
    </lineage>
</organism>
<protein>
    <submittedName>
        <fullName evidence="3">Ovule protein</fullName>
    </submittedName>
</protein>
<keyword evidence="1" id="KW-0812">Transmembrane</keyword>
<evidence type="ECO:0000313" key="2">
    <source>
        <dbReference type="Proteomes" id="UP000095283"/>
    </source>
</evidence>
<proteinExistence type="predicted"/>
<keyword evidence="1" id="KW-1133">Transmembrane helix</keyword>
<accession>A0A1I7WT20</accession>
<dbReference type="AlphaFoldDB" id="A0A1I7WT20"/>
<reference evidence="3" key="1">
    <citation type="submission" date="2016-11" db="UniProtKB">
        <authorList>
            <consortium name="WormBaseParasite"/>
        </authorList>
    </citation>
    <scope>IDENTIFICATION</scope>
</reference>
<dbReference type="WBParaSite" id="Hba_08290">
    <property type="protein sequence ID" value="Hba_08290"/>
    <property type="gene ID" value="Hba_08290"/>
</dbReference>